<gene>
    <name evidence="3" type="ORF">NA57DRAFT_78408</name>
</gene>
<proteinExistence type="predicted"/>
<reference evidence="3" key="1">
    <citation type="journal article" date="2020" name="Stud. Mycol.">
        <title>101 Dothideomycetes genomes: a test case for predicting lifestyles and emergence of pathogens.</title>
        <authorList>
            <person name="Haridas S."/>
            <person name="Albert R."/>
            <person name="Binder M."/>
            <person name="Bloem J."/>
            <person name="Labutti K."/>
            <person name="Salamov A."/>
            <person name="Andreopoulos B."/>
            <person name="Baker S."/>
            <person name="Barry K."/>
            <person name="Bills G."/>
            <person name="Bluhm B."/>
            <person name="Cannon C."/>
            <person name="Castanera R."/>
            <person name="Culley D."/>
            <person name="Daum C."/>
            <person name="Ezra D."/>
            <person name="Gonzalez J."/>
            <person name="Henrissat B."/>
            <person name="Kuo A."/>
            <person name="Liang C."/>
            <person name="Lipzen A."/>
            <person name="Lutzoni F."/>
            <person name="Magnuson J."/>
            <person name="Mondo S."/>
            <person name="Nolan M."/>
            <person name="Ohm R."/>
            <person name="Pangilinan J."/>
            <person name="Park H.-J."/>
            <person name="Ramirez L."/>
            <person name="Alfaro M."/>
            <person name="Sun H."/>
            <person name="Tritt A."/>
            <person name="Yoshinaga Y."/>
            <person name="Zwiers L.-H."/>
            <person name="Turgeon B."/>
            <person name="Goodwin S."/>
            <person name="Spatafora J."/>
            <person name="Crous P."/>
            <person name="Grigoriev I."/>
        </authorList>
    </citation>
    <scope>NUCLEOTIDE SEQUENCE</scope>
    <source>
        <strain evidence="3">CBS 133067</strain>
    </source>
</reference>
<sequence length="932" mass="101263">MSSDDVQRNLLSTPSDSDFSTTTTPRFSGPASPRSPGTALVVPRHRPGYARIGSNDGRGIPEEDDDGDEYTTDITEQRTPSGLGIDNVPDEAAQGNRARRVSVQSVPRKSIGVVSHKKADVVSPDYPAGQESPKSTRASIQALSPTTNDGPVPPGISISADDGRRSRDGISHRSQKSITSLSEAANLQVYEDQEPLRRNAAPSLRSTRSAYDLNGFDPRAACPADVNFEHSRFNWFGVSMLILSIFSTIFSGIYFVIAARAPRYGHFVGTNARLSSSTASILTTLFAKLIELSYVTVFVAFLGQALSRRAFMAKERGVSLAEWSMRSWIMQPGSMITNYETLRYAAVTVLGACALVASITALLYTTAADALVAPQLKFDNWRPVLMQGPVKTIFADVAFIEQQCETPITANQDSDVTTPDIIGATCNQIQHAAQGYHNYQKYLAIWSEVAKSGMGSSDPKARPAGVALLQENTTITGSWIDIVDVANASAKFNNRIINNVSLAMPHAGVSTAAYDARNGILQPKDLDGLGVYNIRASVPSPVVDVLCANVEEDDIKDIVYMETSAGKTKPLNPTTYPAAVDFGKLNNFSITTPLDDIFGWGPENQQHPPMFLKLPIAYNTVLNQTFDYGRESIYLLGRGGPSQNNQLFLCQLQARQTPHCSTNFTATSSGATMVVDCDPNDPMAYIRSLRNASDFNSTTSKDWPSVASEWGNSLSLNAGISDGNASNARLLTELALAGPTLNPALPSPAEALAALAGNTLLMSTEYAPFVEFFNYSTTILDTPQYQYFNASIRAQQYASGGVFAYQKGFYIVLFVTFFTNVLVLIYFLVHNHLVTDFSEPPNLFTLAVNSPPSRLLAGSCGGGPKGHEYAVKWRIGEEGSHLHVVSEEPRGFKPRPVSVTSFEMDEGTRGRSSIMSPISRTYSKYSRRRSRL</sequence>
<dbReference type="AlphaFoldDB" id="A0A9P4I7V1"/>
<organism evidence="3 4">
    <name type="scientific">Rhizodiscina lignyota</name>
    <dbReference type="NCBI Taxonomy" id="1504668"/>
    <lineage>
        <taxon>Eukaryota</taxon>
        <taxon>Fungi</taxon>
        <taxon>Dikarya</taxon>
        <taxon>Ascomycota</taxon>
        <taxon>Pezizomycotina</taxon>
        <taxon>Dothideomycetes</taxon>
        <taxon>Pleosporomycetidae</taxon>
        <taxon>Aulographales</taxon>
        <taxon>Rhizodiscinaceae</taxon>
        <taxon>Rhizodiscina</taxon>
    </lineage>
</organism>
<accession>A0A9P4I7V1</accession>
<evidence type="ECO:0000256" key="2">
    <source>
        <dbReference type="SAM" id="Phobius"/>
    </source>
</evidence>
<feature type="compositionally biased region" description="Low complexity" evidence="1">
    <location>
        <begin position="12"/>
        <end position="28"/>
    </location>
</feature>
<feature type="compositionally biased region" description="Polar residues" evidence="1">
    <location>
        <begin position="132"/>
        <end position="149"/>
    </location>
</feature>
<keyword evidence="2" id="KW-0472">Membrane</keyword>
<name>A0A9P4I7V1_9PEZI</name>
<comment type="caution">
    <text evidence="3">The sequence shown here is derived from an EMBL/GenBank/DDBJ whole genome shotgun (WGS) entry which is preliminary data.</text>
</comment>
<feature type="transmembrane region" description="Helical" evidence="2">
    <location>
        <begin position="809"/>
        <end position="829"/>
    </location>
</feature>
<feature type="region of interest" description="Disordered" evidence="1">
    <location>
        <begin position="1"/>
        <end position="177"/>
    </location>
</feature>
<dbReference type="Proteomes" id="UP000799772">
    <property type="component" value="Unassembled WGS sequence"/>
</dbReference>
<keyword evidence="4" id="KW-1185">Reference proteome</keyword>
<feature type="compositionally biased region" description="Basic and acidic residues" evidence="1">
    <location>
        <begin position="161"/>
        <end position="171"/>
    </location>
</feature>
<feature type="transmembrane region" description="Helical" evidence="2">
    <location>
        <begin position="344"/>
        <end position="364"/>
    </location>
</feature>
<evidence type="ECO:0000313" key="4">
    <source>
        <dbReference type="Proteomes" id="UP000799772"/>
    </source>
</evidence>
<feature type="transmembrane region" description="Helical" evidence="2">
    <location>
        <begin position="235"/>
        <end position="259"/>
    </location>
</feature>
<protein>
    <submittedName>
        <fullName evidence="3">Uncharacterized protein</fullName>
    </submittedName>
</protein>
<dbReference type="OrthoDB" id="4721035at2759"/>
<keyword evidence="2" id="KW-0812">Transmembrane</keyword>
<feature type="compositionally biased region" description="Acidic residues" evidence="1">
    <location>
        <begin position="62"/>
        <end position="71"/>
    </location>
</feature>
<evidence type="ECO:0000313" key="3">
    <source>
        <dbReference type="EMBL" id="KAF2096816.1"/>
    </source>
</evidence>
<dbReference type="EMBL" id="ML978129">
    <property type="protein sequence ID" value="KAF2096816.1"/>
    <property type="molecule type" value="Genomic_DNA"/>
</dbReference>
<keyword evidence="2" id="KW-1133">Transmembrane helix</keyword>
<evidence type="ECO:0000256" key="1">
    <source>
        <dbReference type="SAM" id="MobiDB-lite"/>
    </source>
</evidence>
<feature type="transmembrane region" description="Helical" evidence="2">
    <location>
        <begin position="279"/>
        <end position="302"/>
    </location>
</feature>